<evidence type="ECO:0000256" key="2">
    <source>
        <dbReference type="SAM" id="Phobius"/>
    </source>
</evidence>
<dbReference type="GeneID" id="68106040"/>
<protein>
    <submittedName>
        <fullName evidence="3">Uncharacterized protein</fullName>
    </submittedName>
</protein>
<feature type="region of interest" description="Disordered" evidence="1">
    <location>
        <begin position="154"/>
        <end position="199"/>
    </location>
</feature>
<keyword evidence="2" id="KW-1133">Transmembrane helix</keyword>
<feature type="region of interest" description="Disordered" evidence="1">
    <location>
        <begin position="82"/>
        <end position="121"/>
    </location>
</feature>
<feature type="compositionally biased region" description="Polar residues" evidence="1">
    <location>
        <begin position="106"/>
        <end position="121"/>
    </location>
</feature>
<feature type="transmembrane region" description="Helical" evidence="2">
    <location>
        <begin position="247"/>
        <end position="268"/>
    </location>
</feature>
<keyword evidence="2" id="KW-0812">Transmembrane</keyword>
<organism evidence="3 4">
    <name type="scientific">Naegleria lovaniensis</name>
    <name type="common">Amoeba</name>
    <dbReference type="NCBI Taxonomy" id="51637"/>
    <lineage>
        <taxon>Eukaryota</taxon>
        <taxon>Discoba</taxon>
        <taxon>Heterolobosea</taxon>
        <taxon>Tetramitia</taxon>
        <taxon>Eutetramitia</taxon>
        <taxon>Vahlkampfiidae</taxon>
        <taxon>Naegleria</taxon>
    </lineage>
</organism>
<evidence type="ECO:0000313" key="4">
    <source>
        <dbReference type="Proteomes" id="UP000816034"/>
    </source>
</evidence>
<gene>
    <name evidence="3" type="ORF">C9374_013587</name>
</gene>
<feature type="region of interest" description="Disordered" evidence="1">
    <location>
        <begin position="1"/>
        <end position="43"/>
    </location>
</feature>
<keyword evidence="4" id="KW-1185">Reference proteome</keyword>
<sequence>MNNLSYQSTFATEQPFSTKINQDLQNQQQPNLQSFNAKQDELEESDFSNLIEDDNVGAGGLTQTSGTNPFIKRDVITSDVQNPNVVFPTSSGPSSLSSSVNPTTVFPTSKTQSITSGGNVSSDLGSIHKAFSNEGDSSKEQAKNLVLSESAANATTVSGSGGPSSLATSAETVFPTSSTTSSATGIPSKTISTEPALGSATSATGNINTALESATKELKRTGQVIQQQAQSVYDRVRNSDVFRWSNLGVLVINVVLIVLIAVLFYYGIY</sequence>
<evidence type="ECO:0000313" key="3">
    <source>
        <dbReference type="EMBL" id="KAG2392102.1"/>
    </source>
</evidence>
<feature type="compositionally biased region" description="Low complexity" evidence="1">
    <location>
        <begin position="21"/>
        <end position="33"/>
    </location>
</feature>
<dbReference type="AlphaFoldDB" id="A0AA88H2Q8"/>
<proteinExistence type="predicted"/>
<name>A0AA88H2Q8_NAELO</name>
<comment type="caution">
    <text evidence="3">The sequence shown here is derived from an EMBL/GenBank/DDBJ whole genome shotgun (WGS) entry which is preliminary data.</text>
</comment>
<evidence type="ECO:0000256" key="1">
    <source>
        <dbReference type="SAM" id="MobiDB-lite"/>
    </source>
</evidence>
<feature type="compositionally biased region" description="Polar residues" evidence="1">
    <location>
        <begin position="1"/>
        <end position="20"/>
    </location>
</feature>
<dbReference type="EMBL" id="PYSW02000006">
    <property type="protein sequence ID" value="KAG2392102.1"/>
    <property type="molecule type" value="Genomic_DNA"/>
</dbReference>
<feature type="compositionally biased region" description="Low complexity" evidence="1">
    <location>
        <begin position="86"/>
        <end position="105"/>
    </location>
</feature>
<dbReference type="RefSeq" id="XP_044553996.1">
    <property type="nucleotide sequence ID" value="XM_044689479.1"/>
</dbReference>
<accession>A0AA88H2Q8</accession>
<dbReference type="Proteomes" id="UP000816034">
    <property type="component" value="Unassembled WGS sequence"/>
</dbReference>
<reference evidence="3 4" key="1">
    <citation type="journal article" date="2018" name="BMC Genomics">
        <title>The genome of Naegleria lovaniensis, the basis for a comparative approach to unravel pathogenicity factors of the human pathogenic amoeba N. fowleri.</title>
        <authorList>
            <person name="Liechti N."/>
            <person name="Schurch N."/>
            <person name="Bruggmann R."/>
            <person name="Wittwer M."/>
        </authorList>
    </citation>
    <scope>NUCLEOTIDE SEQUENCE [LARGE SCALE GENOMIC DNA]</scope>
    <source>
        <strain evidence="3 4">ATCC 30569</strain>
    </source>
</reference>
<keyword evidence="2" id="KW-0472">Membrane</keyword>